<accession>A0A914E6C2</accession>
<organism evidence="6 7">
    <name type="scientific">Acrobeloides nanus</name>
    <dbReference type="NCBI Taxonomy" id="290746"/>
    <lineage>
        <taxon>Eukaryota</taxon>
        <taxon>Metazoa</taxon>
        <taxon>Ecdysozoa</taxon>
        <taxon>Nematoda</taxon>
        <taxon>Chromadorea</taxon>
        <taxon>Rhabditida</taxon>
        <taxon>Tylenchina</taxon>
        <taxon>Cephalobomorpha</taxon>
        <taxon>Cephaloboidea</taxon>
        <taxon>Cephalobidae</taxon>
        <taxon>Acrobeloides</taxon>
    </lineage>
</organism>
<feature type="domain" description="Carboxylesterase type B" evidence="5">
    <location>
        <begin position="19"/>
        <end position="270"/>
    </location>
</feature>
<dbReference type="AlphaFoldDB" id="A0A914E6C2"/>
<protein>
    <submittedName>
        <fullName evidence="7">Carboxylesterase type B domain-containing protein</fullName>
    </submittedName>
</protein>
<keyword evidence="6" id="KW-1185">Reference proteome</keyword>
<reference evidence="7" key="1">
    <citation type="submission" date="2022-11" db="UniProtKB">
        <authorList>
            <consortium name="WormBaseParasite"/>
        </authorList>
    </citation>
    <scope>IDENTIFICATION</scope>
</reference>
<dbReference type="Gene3D" id="3.40.50.1820">
    <property type="entry name" value="alpha/beta hydrolase"/>
    <property type="match status" value="1"/>
</dbReference>
<dbReference type="SUPFAM" id="SSF53474">
    <property type="entry name" value="alpha/beta-Hydrolases"/>
    <property type="match status" value="1"/>
</dbReference>
<keyword evidence="4" id="KW-0472">Membrane</keyword>
<evidence type="ECO:0000256" key="3">
    <source>
        <dbReference type="SAM" id="MobiDB-lite"/>
    </source>
</evidence>
<evidence type="ECO:0000313" key="6">
    <source>
        <dbReference type="Proteomes" id="UP000887540"/>
    </source>
</evidence>
<dbReference type="PANTHER" id="PTHR43142">
    <property type="entry name" value="CARBOXYLIC ESTER HYDROLASE"/>
    <property type="match status" value="1"/>
</dbReference>
<dbReference type="WBParaSite" id="ACRNAN_scaffold574.g25648.t1">
    <property type="protein sequence ID" value="ACRNAN_scaffold574.g25648.t1"/>
    <property type="gene ID" value="ACRNAN_scaffold574.g25648"/>
</dbReference>
<keyword evidence="4" id="KW-1133">Transmembrane helix</keyword>
<evidence type="ECO:0000256" key="2">
    <source>
        <dbReference type="ARBA" id="ARBA00022801"/>
    </source>
</evidence>
<keyword evidence="2" id="KW-0378">Hydrolase</keyword>
<comment type="similarity">
    <text evidence="1">Belongs to the type-B carboxylesterase/lipase family.</text>
</comment>
<feature type="compositionally biased region" description="Polar residues" evidence="3">
    <location>
        <begin position="303"/>
        <end position="327"/>
    </location>
</feature>
<dbReference type="Pfam" id="PF00135">
    <property type="entry name" value="COesterase"/>
    <property type="match status" value="1"/>
</dbReference>
<feature type="transmembrane region" description="Helical" evidence="4">
    <location>
        <begin position="334"/>
        <end position="353"/>
    </location>
</feature>
<feature type="region of interest" description="Disordered" evidence="3">
    <location>
        <begin position="292"/>
        <end position="327"/>
    </location>
</feature>
<keyword evidence="4" id="KW-0812">Transmembrane</keyword>
<dbReference type="InterPro" id="IPR002018">
    <property type="entry name" value="CarbesteraseB"/>
</dbReference>
<name>A0A914E6C2_9BILA</name>
<evidence type="ECO:0000313" key="7">
    <source>
        <dbReference type="WBParaSite" id="ACRNAN_scaffold574.g25648.t1"/>
    </source>
</evidence>
<evidence type="ECO:0000256" key="1">
    <source>
        <dbReference type="ARBA" id="ARBA00005964"/>
    </source>
</evidence>
<dbReference type="Proteomes" id="UP000887540">
    <property type="component" value="Unplaced"/>
</dbReference>
<proteinExistence type="inferred from homology"/>
<evidence type="ECO:0000256" key="4">
    <source>
        <dbReference type="SAM" id="Phobius"/>
    </source>
</evidence>
<sequence length="358" mass="39947">MWNSANYGALKTCLMNYDPIQLSSIASGVQGWKIMQDNYFLPDVPRNLWQKRPKIPRIMGTTKDEWAYYEIDSMNSGKTNFTDYSKKYFEAELELFASIIFGGQLQTSINIFEHMFVPPGTADDDHLAWLKATVDVFSAAAFSSGISKDIEFYLRNNNSDVYVYEFTWPGVVANKCKVKACEIPGWNPVVHASETKYVFMEESAWLSVNVSSTDYAMADFFGEAWTNFAKFGRPTLNDTWSPTTEIDVTKTEYLEIGQNMGMRVGYRTNQRIAWNAIVPSLVGVLPPEMPDYNNGSHVEGPTSGPTSVQPTQPGTEPIKNQGSTPPSSAINQRITGLLGNVLLIFSIIAALFGSTNTF</sequence>
<dbReference type="InterPro" id="IPR029058">
    <property type="entry name" value="AB_hydrolase_fold"/>
</dbReference>
<evidence type="ECO:0000259" key="5">
    <source>
        <dbReference type="Pfam" id="PF00135"/>
    </source>
</evidence>
<dbReference type="GO" id="GO:0016787">
    <property type="term" value="F:hydrolase activity"/>
    <property type="evidence" value="ECO:0007669"/>
    <property type="project" value="UniProtKB-KW"/>
</dbReference>
<dbReference type="PANTHER" id="PTHR43142:SF1">
    <property type="entry name" value="CARBOXYLIC ESTER HYDROLASE"/>
    <property type="match status" value="1"/>
</dbReference>